<dbReference type="AlphaFoldDB" id="A0A2G9TUV5"/>
<feature type="domain" description="EGF-like" evidence="7">
    <location>
        <begin position="160"/>
        <end position="199"/>
    </location>
</feature>
<evidence type="ECO:0000256" key="3">
    <source>
        <dbReference type="ARBA" id="ARBA00022737"/>
    </source>
</evidence>
<dbReference type="Pfam" id="PF12661">
    <property type="entry name" value="hEGF"/>
    <property type="match status" value="1"/>
</dbReference>
<evidence type="ECO:0000256" key="1">
    <source>
        <dbReference type="ARBA" id="ARBA00022536"/>
    </source>
</evidence>
<name>A0A2G9TUV5_TELCI</name>
<evidence type="ECO:0000256" key="5">
    <source>
        <dbReference type="PROSITE-ProRule" id="PRU00076"/>
    </source>
</evidence>
<dbReference type="PROSITE" id="PS00010">
    <property type="entry name" value="ASX_HYDROXYL"/>
    <property type="match status" value="4"/>
</dbReference>
<dbReference type="Pfam" id="PF25314">
    <property type="entry name" value="TNFR_nem"/>
    <property type="match status" value="1"/>
</dbReference>
<dbReference type="SMART" id="SM00179">
    <property type="entry name" value="EGF_CA"/>
    <property type="match status" value="4"/>
</dbReference>
<dbReference type="Proteomes" id="UP000230423">
    <property type="component" value="Unassembled WGS sequence"/>
</dbReference>
<proteinExistence type="predicted"/>
<organism evidence="8 9">
    <name type="scientific">Teladorsagia circumcincta</name>
    <name type="common">Brown stomach worm</name>
    <name type="synonym">Ostertagia circumcincta</name>
    <dbReference type="NCBI Taxonomy" id="45464"/>
    <lineage>
        <taxon>Eukaryota</taxon>
        <taxon>Metazoa</taxon>
        <taxon>Ecdysozoa</taxon>
        <taxon>Nematoda</taxon>
        <taxon>Chromadorea</taxon>
        <taxon>Rhabditida</taxon>
        <taxon>Rhabditina</taxon>
        <taxon>Rhabditomorpha</taxon>
        <taxon>Strongyloidea</taxon>
        <taxon>Trichostrongylidae</taxon>
        <taxon>Teladorsagia</taxon>
    </lineage>
</organism>
<dbReference type="Pfam" id="PF07645">
    <property type="entry name" value="EGF_CA"/>
    <property type="match status" value="1"/>
</dbReference>
<gene>
    <name evidence="8" type="ORF">TELCIR_16656</name>
</gene>
<dbReference type="EMBL" id="KZ352978">
    <property type="protein sequence ID" value="PIO61809.1"/>
    <property type="molecule type" value="Genomic_DNA"/>
</dbReference>
<dbReference type="PROSITE" id="PS50026">
    <property type="entry name" value="EGF_3"/>
    <property type="match status" value="4"/>
</dbReference>
<evidence type="ECO:0000259" key="7">
    <source>
        <dbReference type="PROSITE" id="PS50026"/>
    </source>
</evidence>
<dbReference type="InterPro" id="IPR013032">
    <property type="entry name" value="EGF-like_CS"/>
</dbReference>
<dbReference type="OrthoDB" id="4405280at2759"/>
<reference evidence="8 9" key="1">
    <citation type="submission" date="2015-09" db="EMBL/GenBank/DDBJ databases">
        <title>Draft genome of the parasitic nematode Teladorsagia circumcincta isolate WARC Sus (inbred).</title>
        <authorList>
            <person name="Mitreva M."/>
        </authorList>
    </citation>
    <scope>NUCLEOTIDE SEQUENCE [LARGE SCALE GENOMIC DNA]</scope>
    <source>
        <strain evidence="8 9">S</strain>
    </source>
</reference>
<dbReference type="InterPro" id="IPR049883">
    <property type="entry name" value="NOTCH1_EGF-like"/>
</dbReference>
<evidence type="ECO:0000256" key="4">
    <source>
        <dbReference type="ARBA" id="ARBA00023157"/>
    </source>
</evidence>
<comment type="caution">
    <text evidence="5">Lacks conserved residue(s) required for the propagation of feature annotation.</text>
</comment>
<keyword evidence="1 5" id="KW-0245">EGF-like domain</keyword>
<dbReference type="Pfam" id="PF00008">
    <property type="entry name" value="EGF"/>
    <property type="match status" value="2"/>
</dbReference>
<dbReference type="InterPro" id="IPR009030">
    <property type="entry name" value="Growth_fac_rcpt_cys_sf"/>
</dbReference>
<dbReference type="SUPFAM" id="SSF57184">
    <property type="entry name" value="Growth factor receptor domain"/>
    <property type="match status" value="1"/>
</dbReference>
<dbReference type="SMART" id="SM00200">
    <property type="entry name" value="SEA"/>
    <property type="match status" value="1"/>
</dbReference>
<dbReference type="SMART" id="SM00181">
    <property type="entry name" value="EGF"/>
    <property type="match status" value="5"/>
</dbReference>
<dbReference type="InterPro" id="IPR000742">
    <property type="entry name" value="EGF"/>
</dbReference>
<evidence type="ECO:0000256" key="2">
    <source>
        <dbReference type="ARBA" id="ARBA00022729"/>
    </source>
</evidence>
<feature type="domain" description="EGF-like" evidence="7">
    <location>
        <begin position="7"/>
        <end position="45"/>
    </location>
</feature>
<dbReference type="PANTHER" id="PTHR24050">
    <property type="entry name" value="PA14 DOMAIN-CONTAINING PROTEIN"/>
    <property type="match status" value="1"/>
</dbReference>
<evidence type="ECO:0000313" key="9">
    <source>
        <dbReference type="Proteomes" id="UP000230423"/>
    </source>
</evidence>
<evidence type="ECO:0000313" key="8">
    <source>
        <dbReference type="EMBL" id="PIO61809.1"/>
    </source>
</evidence>
<dbReference type="InterPro" id="IPR052235">
    <property type="entry name" value="Nephronectin_domain"/>
</dbReference>
<feature type="domain" description="SEA" evidence="6">
    <location>
        <begin position="389"/>
        <end position="514"/>
    </location>
</feature>
<dbReference type="PANTHER" id="PTHR24050:SF28">
    <property type="entry name" value="UROMODULIN-LIKE"/>
    <property type="match status" value="1"/>
</dbReference>
<keyword evidence="9" id="KW-1185">Reference proteome</keyword>
<keyword evidence="3" id="KW-0677">Repeat</keyword>
<dbReference type="InterPro" id="IPR001881">
    <property type="entry name" value="EGF-like_Ca-bd_dom"/>
</dbReference>
<dbReference type="GO" id="GO:0005509">
    <property type="term" value="F:calcium ion binding"/>
    <property type="evidence" value="ECO:0007669"/>
    <property type="project" value="InterPro"/>
</dbReference>
<dbReference type="InterPro" id="IPR000082">
    <property type="entry name" value="SEA_dom"/>
</dbReference>
<keyword evidence="4" id="KW-1015">Disulfide bond</keyword>
<dbReference type="Gene3D" id="2.10.25.10">
    <property type="entry name" value="Laminin"/>
    <property type="match status" value="4"/>
</dbReference>
<feature type="domain" description="EGF-like" evidence="7">
    <location>
        <begin position="238"/>
        <end position="277"/>
    </location>
</feature>
<sequence length="539" mass="59833">MNIFLAVRNECEDKTHNCSANADCIDLADGFLCRCKESFVDVSPNMKVFAGLDCRPLVDECASKTTNNCHEHAICIDTRDAYKCQCKEGYVDHDELRNPGRDCRKGRKCLERVCLDDSKHDCHVAAVCEEVEGPEKYTCKCRDGYVDANKSKPGRECRELVNECLDSSLNDCDPAATCRDTPDSYECECPIGSRDISKDSSKPGRNCFGLVNECLMPHLNNCSRFADCTDKEEGYECKYNECADPKLNDCDKNADCIDTDDGFVCQCKIGFFDENTDPQKTGRVCIGLVIDQPQESEKTTLSPNLVPCGNTFCKVDLHEVKANGGRIDKLKVADDFALLDPCKVEDQVYGTSCGTMFCNEALGEECIAGKLCGCPKGQKRKDAQSPCRVVESFNLPLYVIRDGNNPLKYSPGLANPRDDRHKELVERFETGVGQSYDKTPLKNGFVSVEVNDIEEPSLRNASWISGVLYNFTTHFVRGAVGAPSSVFTDLVEYIIKKNNYEVGQSKLYISPDQMNPFTACYSSDCHANAICTPLGKGFR</sequence>
<keyword evidence="2" id="KW-0732">Signal</keyword>
<accession>A0A2G9TUV5</accession>
<evidence type="ECO:0000259" key="6">
    <source>
        <dbReference type="PROSITE" id="PS50024"/>
    </source>
</evidence>
<protein>
    <submittedName>
        <fullName evidence="8">EGF-like domain protein</fullName>
    </submittedName>
</protein>
<feature type="domain" description="EGF-like" evidence="7">
    <location>
        <begin position="57"/>
        <end position="96"/>
    </location>
</feature>
<dbReference type="PROSITE" id="PS50024">
    <property type="entry name" value="SEA"/>
    <property type="match status" value="1"/>
</dbReference>
<dbReference type="InterPro" id="IPR057353">
    <property type="entry name" value="TNFR_nem"/>
</dbReference>
<dbReference type="InterPro" id="IPR000152">
    <property type="entry name" value="EGF-type_Asp/Asn_hydroxyl_site"/>
</dbReference>
<dbReference type="CDD" id="cd00054">
    <property type="entry name" value="EGF_CA"/>
    <property type="match status" value="3"/>
</dbReference>